<keyword evidence="2" id="KW-0813">Transport</keyword>
<feature type="domain" description="Major facilitator superfamily (MFS) profile" evidence="7">
    <location>
        <begin position="37"/>
        <end position="472"/>
    </location>
</feature>
<evidence type="ECO:0000259" key="7">
    <source>
        <dbReference type="PROSITE" id="PS50850"/>
    </source>
</evidence>
<feature type="transmembrane region" description="Helical" evidence="6">
    <location>
        <begin position="287"/>
        <end position="313"/>
    </location>
</feature>
<feature type="transmembrane region" description="Helical" evidence="6">
    <location>
        <begin position="191"/>
        <end position="208"/>
    </location>
</feature>
<dbReference type="PANTHER" id="PTHR42718">
    <property type="entry name" value="MAJOR FACILITATOR SUPERFAMILY MULTIDRUG TRANSPORTER MFSC"/>
    <property type="match status" value="1"/>
</dbReference>
<evidence type="ECO:0000313" key="9">
    <source>
        <dbReference type="Proteomes" id="UP001565471"/>
    </source>
</evidence>
<comment type="caution">
    <text evidence="8">The sequence shown here is derived from an EMBL/GenBank/DDBJ whole genome shotgun (WGS) entry which is preliminary data.</text>
</comment>
<proteinExistence type="predicted"/>
<feature type="transmembrane region" description="Helical" evidence="6">
    <location>
        <begin position="103"/>
        <end position="124"/>
    </location>
</feature>
<evidence type="ECO:0000256" key="1">
    <source>
        <dbReference type="ARBA" id="ARBA00004141"/>
    </source>
</evidence>
<feature type="transmembrane region" description="Helical" evidence="6">
    <location>
        <begin position="418"/>
        <end position="441"/>
    </location>
</feature>
<protein>
    <submittedName>
        <fullName evidence="8">DHA2 family multidrug resistance protein-like MFS transporter</fullName>
    </submittedName>
</protein>
<dbReference type="InterPro" id="IPR036259">
    <property type="entry name" value="MFS_trans_sf"/>
</dbReference>
<dbReference type="Gene3D" id="1.20.1250.20">
    <property type="entry name" value="MFS general substrate transporter like domains"/>
    <property type="match status" value="1"/>
</dbReference>
<keyword evidence="9" id="KW-1185">Reference proteome</keyword>
<dbReference type="Pfam" id="PF07690">
    <property type="entry name" value="MFS_1"/>
    <property type="match status" value="1"/>
</dbReference>
<feature type="transmembrane region" description="Helical" evidence="6">
    <location>
        <begin position="378"/>
        <end position="397"/>
    </location>
</feature>
<feature type="transmembrane region" description="Helical" evidence="6">
    <location>
        <begin position="136"/>
        <end position="153"/>
    </location>
</feature>
<dbReference type="SUPFAM" id="SSF103473">
    <property type="entry name" value="MFS general substrate transporter"/>
    <property type="match status" value="1"/>
</dbReference>
<dbReference type="PROSITE" id="PS50850">
    <property type="entry name" value="MFS"/>
    <property type="match status" value="1"/>
</dbReference>
<dbReference type="InterPro" id="IPR011701">
    <property type="entry name" value="MFS"/>
</dbReference>
<evidence type="ECO:0000256" key="3">
    <source>
        <dbReference type="ARBA" id="ARBA00022692"/>
    </source>
</evidence>
<name>A0ABV4EVQ3_BRAEL</name>
<dbReference type="PANTHER" id="PTHR42718:SF9">
    <property type="entry name" value="MAJOR FACILITATOR SUPERFAMILY MULTIDRUG TRANSPORTER MFSC"/>
    <property type="match status" value="1"/>
</dbReference>
<dbReference type="Gene3D" id="1.20.1720.10">
    <property type="entry name" value="Multidrug resistance protein D"/>
    <property type="match status" value="1"/>
</dbReference>
<feature type="transmembrane region" description="Helical" evidence="6">
    <location>
        <begin position="247"/>
        <end position="266"/>
    </location>
</feature>
<evidence type="ECO:0000256" key="2">
    <source>
        <dbReference type="ARBA" id="ARBA00022448"/>
    </source>
</evidence>
<dbReference type="InterPro" id="IPR020846">
    <property type="entry name" value="MFS_dom"/>
</dbReference>
<evidence type="ECO:0000256" key="6">
    <source>
        <dbReference type="SAM" id="Phobius"/>
    </source>
</evidence>
<keyword evidence="3 6" id="KW-0812">Transmembrane</keyword>
<keyword evidence="5 6" id="KW-0472">Membrane</keyword>
<evidence type="ECO:0000256" key="5">
    <source>
        <dbReference type="ARBA" id="ARBA00023136"/>
    </source>
</evidence>
<gene>
    <name evidence="8" type="ORF">ABIF29_002035</name>
</gene>
<feature type="transmembrane region" description="Helical" evidence="6">
    <location>
        <begin position="36"/>
        <end position="61"/>
    </location>
</feature>
<dbReference type="EMBL" id="JBGBZA010000002">
    <property type="protein sequence ID" value="MEY9315236.1"/>
    <property type="molecule type" value="Genomic_DNA"/>
</dbReference>
<accession>A0ABV4EVQ3</accession>
<organism evidence="8 9">
    <name type="scientific">Bradyrhizobium elkanii</name>
    <dbReference type="NCBI Taxonomy" id="29448"/>
    <lineage>
        <taxon>Bacteria</taxon>
        <taxon>Pseudomonadati</taxon>
        <taxon>Pseudomonadota</taxon>
        <taxon>Alphaproteobacteria</taxon>
        <taxon>Hyphomicrobiales</taxon>
        <taxon>Nitrobacteraceae</taxon>
        <taxon>Bradyrhizobium</taxon>
    </lineage>
</organism>
<reference evidence="8 9" key="1">
    <citation type="submission" date="2024-07" db="EMBL/GenBank/DDBJ databases">
        <title>Genomic Encyclopedia of Type Strains, Phase V (KMG-V): Genome sequencing to study the core and pangenomes of soil and plant-associated prokaryotes.</title>
        <authorList>
            <person name="Whitman W."/>
        </authorList>
    </citation>
    <scope>NUCLEOTIDE SEQUENCE [LARGE SCALE GENOMIC DNA]</scope>
    <source>
        <strain evidence="8 9">USDA 415</strain>
    </source>
</reference>
<sequence>MAVPETFSGMLEKTPTTAAAITDGLPDGLPWERRRWAVAAIFTALAMASLDTAIANIALPAIASDLHVSPAEVVWVVNVYQIALVATLLPLGALGEIVGHQRIYLGGLLLFTLASLGCALAWSLPSLLVARTLQGLGASGLMSVNTALVRFVYPSRMHGRGFGHNALVVATAFTLGPTIASGILALGPWPWLFAVNIPFGVVALLIGMKTLPTTPRATHAFDFTGAALACACLGLFIIGIGSAAHKAAPALVIAELVGALVIGWILTRRHADHPAPMLPIDLFRRPIFALSAATAVCSFAVQGLAFVSLPFYFEDILHRSQVETGFFMTPWPLVVAFMAPIDGRLSDRYPAGILGGIGMLLLGLGMVLLATLPAEPSVANIVWRTMICGIGFGFFQTPNMKAIMSSAPSHRSGSASGIVATARLTGQTTGAALAALCFALADREGATVALALGAGFAALGSVMSFLRLAVASPQKS</sequence>
<evidence type="ECO:0000256" key="4">
    <source>
        <dbReference type="ARBA" id="ARBA00022989"/>
    </source>
</evidence>
<feature type="transmembrane region" description="Helical" evidence="6">
    <location>
        <begin position="73"/>
        <end position="91"/>
    </location>
</feature>
<feature type="transmembrane region" description="Helical" evidence="6">
    <location>
        <begin position="220"/>
        <end position="241"/>
    </location>
</feature>
<dbReference type="Proteomes" id="UP001565471">
    <property type="component" value="Unassembled WGS sequence"/>
</dbReference>
<feature type="transmembrane region" description="Helical" evidence="6">
    <location>
        <begin position="353"/>
        <end position="372"/>
    </location>
</feature>
<dbReference type="CDD" id="cd17321">
    <property type="entry name" value="MFS_MMR_MDR_like"/>
    <property type="match status" value="1"/>
</dbReference>
<feature type="transmembrane region" description="Helical" evidence="6">
    <location>
        <begin position="447"/>
        <end position="470"/>
    </location>
</feature>
<evidence type="ECO:0000313" key="8">
    <source>
        <dbReference type="EMBL" id="MEY9315236.1"/>
    </source>
</evidence>
<comment type="subcellular location">
    <subcellularLocation>
        <location evidence="1">Membrane</location>
        <topology evidence="1">Multi-pass membrane protein</topology>
    </subcellularLocation>
</comment>
<feature type="transmembrane region" description="Helical" evidence="6">
    <location>
        <begin position="165"/>
        <end position="185"/>
    </location>
</feature>
<keyword evidence="4 6" id="KW-1133">Transmembrane helix</keyword>